<dbReference type="AlphaFoldDB" id="M0JQH8"/>
<dbReference type="InterPro" id="IPR000515">
    <property type="entry name" value="MetI-like"/>
</dbReference>
<reference evidence="9 11" key="1">
    <citation type="journal article" date="2014" name="PLoS Genet.">
        <title>Phylogenetically driven sequencing of extremely halophilic archaea reveals strategies for static and dynamic osmo-response.</title>
        <authorList>
            <person name="Becker E.A."/>
            <person name="Seitzer P.M."/>
            <person name="Tritt A."/>
            <person name="Larsen D."/>
            <person name="Krusor M."/>
            <person name="Yao A.I."/>
            <person name="Wu D."/>
            <person name="Madern D."/>
            <person name="Eisen J.A."/>
            <person name="Darling A.E."/>
            <person name="Facciotti M.T."/>
        </authorList>
    </citation>
    <scope>NUCLEOTIDE SEQUENCE [LARGE SCALE GENOMIC DNA]</scope>
    <source>
        <strain evidence="9 11">ATCC 33800</strain>
    </source>
</reference>
<keyword evidence="10" id="KW-0614">Plasmid</keyword>
<evidence type="ECO:0000313" key="10">
    <source>
        <dbReference type="EMBL" id="QUJ73778.1"/>
    </source>
</evidence>
<evidence type="ECO:0000313" key="11">
    <source>
        <dbReference type="Proteomes" id="UP000011659"/>
    </source>
</evidence>
<keyword evidence="5 7" id="KW-1133">Transmembrane helix</keyword>
<dbReference type="EMBL" id="CP073367">
    <property type="protein sequence ID" value="QUJ73778.1"/>
    <property type="molecule type" value="Genomic_DNA"/>
</dbReference>
<keyword evidence="4 7" id="KW-0812">Transmembrane</keyword>
<evidence type="ECO:0000256" key="6">
    <source>
        <dbReference type="ARBA" id="ARBA00023136"/>
    </source>
</evidence>
<evidence type="ECO:0000256" key="2">
    <source>
        <dbReference type="ARBA" id="ARBA00022448"/>
    </source>
</evidence>
<evidence type="ECO:0000313" key="9">
    <source>
        <dbReference type="EMBL" id="EMA11251.1"/>
    </source>
</evidence>
<dbReference type="SUPFAM" id="SSF161098">
    <property type="entry name" value="MetI-like"/>
    <property type="match status" value="1"/>
</dbReference>
<geneLocation type="plasmid" evidence="10 12">
    <name>pHsi117</name>
</geneLocation>
<reference evidence="10" key="2">
    <citation type="submission" date="2021-04" db="EMBL/GenBank/DDBJ databases">
        <title>Complete Genome sequence and Methylome Analysis of the Haloarchaeon Haloarcula sinaiiensis.</title>
        <authorList>
            <person name="Fomenkov A."/>
            <person name="DasSarma P."/>
            <person name="DasSarma S."/>
            <person name="Roberts R.J."/>
        </authorList>
    </citation>
    <scope>NUCLEOTIDE SEQUENCE</scope>
    <source>
        <strain evidence="10">ATCC 33800</strain>
        <plasmid evidence="10">pHsi117</plasmid>
    </source>
</reference>
<feature type="transmembrane region" description="Helical" evidence="7">
    <location>
        <begin position="141"/>
        <end position="163"/>
    </location>
</feature>
<dbReference type="PROSITE" id="PS50928">
    <property type="entry name" value="ABC_TM1"/>
    <property type="match status" value="1"/>
</dbReference>
<dbReference type="OrthoDB" id="45815at2157"/>
<dbReference type="EMBL" id="AOLR01000029">
    <property type="protein sequence ID" value="EMA11251.1"/>
    <property type="molecule type" value="Genomic_DNA"/>
</dbReference>
<gene>
    <name evidence="9" type="ORF">C436_16245</name>
    <name evidence="10" type="ORF">KDQ40_16250</name>
</gene>
<feature type="transmembrane region" description="Helical" evidence="7">
    <location>
        <begin position="291"/>
        <end position="310"/>
    </location>
</feature>
<dbReference type="InterPro" id="IPR035906">
    <property type="entry name" value="MetI-like_sf"/>
</dbReference>
<organism evidence="9 11">
    <name type="scientific">Haloarcula marismortui ATCC 33800</name>
    <dbReference type="NCBI Taxonomy" id="662476"/>
    <lineage>
        <taxon>Archaea</taxon>
        <taxon>Methanobacteriati</taxon>
        <taxon>Methanobacteriota</taxon>
        <taxon>Stenosarchaea group</taxon>
        <taxon>Halobacteria</taxon>
        <taxon>Halobacteriales</taxon>
        <taxon>Haloarculaceae</taxon>
        <taxon>Haloarcula</taxon>
    </lineage>
</organism>
<accession>M0JQH8</accession>
<dbReference type="GO" id="GO:0005886">
    <property type="term" value="C:plasma membrane"/>
    <property type="evidence" value="ECO:0007669"/>
    <property type="project" value="UniProtKB-SubCell"/>
</dbReference>
<feature type="transmembrane region" description="Helical" evidence="7">
    <location>
        <begin position="60"/>
        <end position="80"/>
    </location>
</feature>
<dbReference type="PANTHER" id="PTHR30193:SF37">
    <property type="entry name" value="INNER MEMBRANE ABC TRANSPORTER PERMEASE PROTEIN YCJO"/>
    <property type="match status" value="1"/>
</dbReference>
<protein>
    <submittedName>
        <fullName evidence="9">Binding-protein-dependent transport systems inner membrane component</fullName>
    </submittedName>
    <submittedName>
        <fullName evidence="10">Sugar ABC transporter permease</fullName>
    </submittedName>
</protein>
<evidence type="ECO:0000256" key="3">
    <source>
        <dbReference type="ARBA" id="ARBA00022475"/>
    </source>
</evidence>
<dbReference type="PANTHER" id="PTHR30193">
    <property type="entry name" value="ABC TRANSPORTER PERMEASE PROTEIN"/>
    <property type="match status" value="1"/>
</dbReference>
<dbReference type="PATRIC" id="fig|662476.7.peg.3251"/>
<comment type="similarity">
    <text evidence="7">Belongs to the binding-protein-dependent transport system permease family.</text>
</comment>
<keyword evidence="11" id="KW-1185">Reference proteome</keyword>
<comment type="subcellular location">
    <subcellularLocation>
        <location evidence="1 7">Cell membrane</location>
        <topology evidence="1 7">Multi-pass membrane protein</topology>
    </subcellularLocation>
</comment>
<keyword evidence="2 7" id="KW-0813">Transport</keyword>
<dbReference type="CDD" id="cd06261">
    <property type="entry name" value="TM_PBP2"/>
    <property type="match status" value="1"/>
</dbReference>
<dbReference type="Pfam" id="PF00528">
    <property type="entry name" value="BPD_transp_1"/>
    <property type="match status" value="1"/>
</dbReference>
<evidence type="ECO:0000259" key="8">
    <source>
        <dbReference type="PROSITE" id="PS50928"/>
    </source>
</evidence>
<keyword evidence="3" id="KW-1003">Cell membrane</keyword>
<evidence type="ECO:0000256" key="5">
    <source>
        <dbReference type="ARBA" id="ARBA00022989"/>
    </source>
</evidence>
<sequence length="373" mass="41050">MSTSSNPFRDKLAAVRKRAGQAAAPLWRAFIDFVRPARQRQIRTTRSVADRLPVSIGVPYIFLAPFFLLFGSFLAFPILYTVYLSFHTYQGIGSATLLWIDVGPIQYELTRIASLEYVGLQNYQRLLGDALFQNALANTTFILLVQVPLMIVLGLALALVLNASWMRFKGLFRTTIALPVAANLVAYATVFLLLLQDNGLVNTLLQMIGLPAIPWLSGGTTLIPGPLQSVLGTGFWPRISLVGAVTWRWTGYNMIILLAGLQSVPQQLYEAAEIDGANRWEKFRYVTLPQLRPVLLFVVVTSTIGTFRLFSEPLIISEGGAPLSATRTLVVYIYNIAFQQFQLGYASAMTVVLVGIVASLSIVQLKIGGESDA</sequence>
<dbReference type="Proteomes" id="UP000011659">
    <property type="component" value="Unassembled WGS sequence"/>
</dbReference>
<evidence type="ECO:0000256" key="4">
    <source>
        <dbReference type="ARBA" id="ARBA00022692"/>
    </source>
</evidence>
<dbReference type="Gene3D" id="1.10.3720.10">
    <property type="entry name" value="MetI-like"/>
    <property type="match status" value="1"/>
</dbReference>
<evidence type="ECO:0000313" key="12">
    <source>
        <dbReference type="Proteomes" id="UP000682967"/>
    </source>
</evidence>
<dbReference type="Proteomes" id="UP000682967">
    <property type="component" value="Plasmid pHsi117"/>
</dbReference>
<dbReference type="KEGG" id="hsin:KDQ40_16250"/>
<feature type="transmembrane region" description="Helical" evidence="7">
    <location>
        <begin position="319"/>
        <end position="337"/>
    </location>
</feature>
<proteinExistence type="inferred from homology"/>
<dbReference type="InterPro" id="IPR051393">
    <property type="entry name" value="ABC_transporter_permease"/>
</dbReference>
<dbReference type="GO" id="GO:0055085">
    <property type="term" value="P:transmembrane transport"/>
    <property type="evidence" value="ECO:0007669"/>
    <property type="project" value="InterPro"/>
</dbReference>
<feature type="transmembrane region" description="Helical" evidence="7">
    <location>
        <begin position="343"/>
        <end position="363"/>
    </location>
</feature>
<keyword evidence="6 7" id="KW-0472">Membrane</keyword>
<evidence type="ECO:0000256" key="1">
    <source>
        <dbReference type="ARBA" id="ARBA00004651"/>
    </source>
</evidence>
<feature type="domain" description="ABC transmembrane type-1" evidence="8">
    <location>
        <begin position="136"/>
        <end position="364"/>
    </location>
</feature>
<evidence type="ECO:0000256" key="7">
    <source>
        <dbReference type="RuleBase" id="RU363032"/>
    </source>
</evidence>
<feature type="transmembrane region" description="Helical" evidence="7">
    <location>
        <begin position="175"/>
        <end position="195"/>
    </location>
</feature>
<name>M0JQH8_9EURY</name>